<evidence type="ECO:0000256" key="5">
    <source>
        <dbReference type="ARBA" id="ARBA00022801"/>
    </source>
</evidence>
<name>A0A235B6A1_9BACL</name>
<comment type="similarity">
    <text evidence="1">Belongs to the HicA mRNA interferase family.</text>
</comment>
<proteinExistence type="inferred from homology"/>
<dbReference type="GO" id="GO:0003729">
    <property type="term" value="F:mRNA binding"/>
    <property type="evidence" value="ECO:0007669"/>
    <property type="project" value="InterPro"/>
</dbReference>
<reference evidence="8 9" key="1">
    <citation type="submission" date="2017-07" db="EMBL/GenBank/DDBJ databases">
        <title>The genome sequence of Paludifilum halophilum highlights mechanisms for microbial adaptation to high salt environemnts.</title>
        <authorList>
            <person name="Belbahri L."/>
        </authorList>
    </citation>
    <scope>NUCLEOTIDE SEQUENCE [LARGE SCALE GENOMIC DNA]</scope>
    <source>
        <strain evidence="8 9">DSM 102817</strain>
    </source>
</reference>
<keyword evidence="4" id="KW-0255">Endonuclease</keyword>
<evidence type="ECO:0000313" key="8">
    <source>
        <dbReference type="EMBL" id="OYD07125.1"/>
    </source>
</evidence>
<accession>A0A235B6A1</accession>
<dbReference type="RefSeq" id="WP_094264868.1">
    <property type="nucleotide sequence ID" value="NZ_NOWF01000007.1"/>
</dbReference>
<evidence type="ECO:0000256" key="6">
    <source>
        <dbReference type="ARBA" id="ARBA00022884"/>
    </source>
</evidence>
<dbReference type="EMBL" id="NOWF01000007">
    <property type="protein sequence ID" value="OYD07125.1"/>
    <property type="molecule type" value="Genomic_DNA"/>
</dbReference>
<sequence>MPTPREHERFCRRDGWERVRGKGKHHKYYRKVMPDGSVKETQISHGNKEYSPGMWRMILKKQLQVTEDYFNKIK</sequence>
<evidence type="ECO:0000256" key="1">
    <source>
        <dbReference type="ARBA" id="ARBA00006620"/>
    </source>
</evidence>
<dbReference type="Proteomes" id="UP000215459">
    <property type="component" value="Unassembled WGS sequence"/>
</dbReference>
<evidence type="ECO:0000256" key="3">
    <source>
        <dbReference type="ARBA" id="ARBA00022722"/>
    </source>
</evidence>
<dbReference type="OrthoDB" id="1725706at2"/>
<dbReference type="InterPro" id="IPR038570">
    <property type="entry name" value="HicA_sf"/>
</dbReference>
<evidence type="ECO:0000313" key="9">
    <source>
        <dbReference type="Proteomes" id="UP000215459"/>
    </source>
</evidence>
<evidence type="ECO:0008006" key="10">
    <source>
        <dbReference type="Google" id="ProtNLM"/>
    </source>
</evidence>
<comment type="caution">
    <text evidence="8">The sequence shown here is derived from an EMBL/GenBank/DDBJ whole genome shotgun (WGS) entry which is preliminary data.</text>
</comment>
<dbReference type="Gene3D" id="3.30.920.30">
    <property type="entry name" value="Hypothetical protein"/>
    <property type="match status" value="1"/>
</dbReference>
<gene>
    <name evidence="8" type="ORF">CHM34_12060</name>
</gene>
<dbReference type="GO" id="GO:0004519">
    <property type="term" value="F:endonuclease activity"/>
    <property type="evidence" value="ECO:0007669"/>
    <property type="project" value="UniProtKB-KW"/>
</dbReference>
<keyword evidence="2" id="KW-1277">Toxin-antitoxin system</keyword>
<keyword evidence="9" id="KW-1185">Reference proteome</keyword>
<evidence type="ECO:0000256" key="4">
    <source>
        <dbReference type="ARBA" id="ARBA00022759"/>
    </source>
</evidence>
<evidence type="ECO:0000256" key="2">
    <source>
        <dbReference type="ARBA" id="ARBA00022649"/>
    </source>
</evidence>
<keyword evidence="3" id="KW-0540">Nuclease</keyword>
<evidence type="ECO:0000256" key="7">
    <source>
        <dbReference type="ARBA" id="ARBA00023016"/>
    </source>
</evidence>
<keyword evidence="6" id="KW-0694">RNA-binding</keyword>
<dbReference type="AlphaFoldDB" id="A0A235B6A1"/>
<organism evidence="8 9">
    <name type="scientific">Paludifilum halophilum</name>
    <dbReference type="NCBI Taxonomy" id="1642702"/>
    <lineage>
        <taxon>Bacteria</taxon>
        <taxon>Bacillati</taxon>
        <taxon>Bacillota</taxon>
        <taxon>Bacilli</taxon>
        <taxon>Bacillales</taxon>
        <taxon>Thermoactinomycetaceae</taxon>
        <taxon>Paludifilum</taxon>
    </lineage>
</organism>
<dbReference type="InterPro" id="IPR012933">
    <property type="entry name" value="HicA_mRNA_interferase"/>
</dbReference>
<keyword evidence="7" id="KW-0346">Stress response</keyword>
<dbReference type="Pfam" id="PF07927">
    <property type="entry name" value="HicA_toxin"/>
    <property type="match status" value="1"/>
</dbReference>
<dbReference type="GO" id="GO:0016787">
    <property type="term" value="F:hydrolase activity"/>
    <property type="evidence" value="ECO:0007669"/>
    <property type="project" value="UniProtKB-KW"/>
</dbReference>
<dbReference type="SUPFAM" id="SSF54786">
    <property type="entry name" value="YcfA/nrd intein domain"/>
    <property type="match status" value="1"/>
</dbReference>
<keyword evidence="5" id="KW-0378">Hydrolase</keyword>
<protein>
    <recommendedName>
        <fullName evidence="10">Addiction module toxin, HicA family</fullName>
    </recommendedName>
</protein>